<dbReference type="HOGENOM" id="CLU_180191_1_0_1"/>
<name>A0A0C9X4Q2_9AGAR</name>
<organism evidence="1 2">
    <name type="scientific">Laccaria amethystina LaAM-08-1</name>
    <dbReference type="NCBI Taxonomy" id="1095629"/>
    <lineage>
        <taxon>Eukaryota</taxon>
        <taxon>Fungi</taxon>
        <taxon>Dikarya</taxon>
        <taxon>Basidiomycota</taxon>
        <taxon>Agaricomycotina</taxon>
        <taxon>Agaricomycetes</taxon>
        <taxon>Agaricomycetidae</taxon>
        <taxon>Agaricales</taxon>
        <taxon>Agaricineae</taxon>
        <taxon>Hydnangiaceae</taxon>
        <taxon>Laccaria</taxon>
    </lineage>
</organism>
<reference evidence="1 2" key="1">
    <citation type="submission" date="2014-04" db="EMBL/GenBank/DDBJ databases">
        <authorList>
            <consortium name="DOE Joint Genome Institute"/>
            <person name="Kuo A."/>
            <person name="Kohler A."/>
            <person name="Nagy L.G."/>
            <person name="Floudas D."/>
            <person name="Copeland A."/>
            <person name="Barry K.W."/>
            <person name="Cichocki N."/>
            <person name="Veneault-Fourrey C."/>
            <person name="LaButti K."/>
            <person name="Lindquist E.A."/>
            <person name="Lipzen A."/>
            <person name="Lundell T."/>
            <person name="Morin E."/>
            <person name="Murat C."/>
            <person name="Sun H."/>
            <person name="Tunlid A."/>
            <person name="Henrissat B."/>
            <person name="Grigoriev I.V."/>
            <person name="Hibbett D.S."/>
            <person name="Martin F."/>
            <person name="Nordberg H.P."/>
            <person name="Cantor M.N."/>
            <person name="Hua S.X."/>
        </authorList>
    </citation>
    <scope>NUCLEOTIDE SEQUENCE [LARGE SCALE GENOMIC DNA]</scope>
    <source>
        <strain evidence="1 2">LaAM-08-1</strain>
    </source>
</reference>
<keyword evidence="2" id="KW-1185">Reference proteome</keyword>
<dbReference type="OrthoDB" id="3132318at2759"/>
<dbReference type="AlphaFoldDB" id="A0A0C9X4Q2"/>
<proteinExistence type="predicted"/>
<sequence>MCQRLAQGTRWKKCGHFQRQFVKAIVDCNSKQCKKSYRHPQNCLQPTCYQTFGPDIEENVDSVDEYCFQCRAAQARAEGRPLT</sequence>
<dbReference type="Proteomes" id="UP000054477">
    <property type="component" value="Unassembled WGS sequence"/>
</dbReference>
<evidence type="ECO:0000313" key="2">
    <source>
        <dbReference type="Proteomes" id="UP000054477"/>
    </source>
</evidence>
<evidence type="ECO:0000313" key="1">
    <source>
        <dbReference type="EMBL" id="KIJ99985.1"/>
    </source>
</evidence>
<gene>
    <name evidence="1" type="ORF">K443DRAFT_154705</name>
</gene>
<dbReference type="EMBL" id="KN838635">
    <property type="protein sequence ID" value="KIJ99985.1"/>
    <property type="molecule type" value="Genomic_DNA"/>
</dbReference>
<reference evidence="2" key="2">
    <citation type="submission" date="2015-01" db="EMBL/GenBank/DDBJ databases">
        <title>Evolutionary Origins and Diversification of the Mycorrhizal Mutualists.</title>
        <authorList>
            <consortium name="DOE Joint Genome Institute"/>
            <consortium name="Mycorrhizal Genomics Consortium"/>
            <person name="Kohler A."/>
            <person name="Kuo A."/>
            <person name="Nagy L.G."/>
            <person name="Floudas D."/>
            <person name="Copeland A."/>
            <person name="Barry K.W."/>
            <person name="Cichocki N."/>
            <person name="Veneault-Fourrey C."/>
            <person name="LaButti K."/>
            <person name="Lindquist E.A."/>
            <person name="Lipzen A."/>
            <person name="Lundell T."/>
            <person name="Morin E."/>
            <person name="Murat C."/>
            <person name="Riley R."/>
            <person name="Ohm R."/>
            <person name="Sun H."/>
            <person name="Tunlid A."/>
            <person name="Henrissat B."/>
            <person name="Grigoriev I.V."/>
            <person name="Hibbett D.S."/>
            <person name="Martin F."/>
        </authorList>
    </citation>
    <scope>NUCLEOTIDE SEQUENCE [LARGE SCALE GENOMIC DNA]</scope>
    <source>
        <strain evidence="2">LaAM-08-1</strain>
    </source>
</reference>
<accession>A0A0C9X4Q2</accession>
<protein>
    <submittedName>
        <fullName evidence="1">Uncharacterized protein</fullName>
    </submittedName>
</protein>